<comment type="pathway">
    <text evidence="8 11">Carbohydrate degradation; L-arabinose degradation via L-arabinitol; D-xylulose 5-phosphate from L-arabinose (fungal route): step 4/5.</text>
</comment>
<dbReference type="AlphaFoldDB" id="A0A9W9QB54"/>
<evidence type="ECO:0000256" key="10">
    <source>
        <dbReference type="RuleBase" id="RU361277"/>
    </source>
</evidence>
<dbReference type="PANTHER" id="PTHR43161:SF9">
    <property type="entry name" value="SORBITOL DEHYDROGENASE"/>
    <property type="match status" value="1"/>
</dbReference>
<evidence type="ECO:0000256" key="1">
    <source>
        <dbReference type="ARBA" id="ARBA00008072"/>
    </source>
</evidence>
<keyword evidence="6 11" id="KW-0520">NAD</keyword>
<dbReference type="SUPFAM" id="SSF51735">
    <property type="entry name" value="NAD(P)-binding Rossmann-fold domains"/>
    <property type="match status" value="1"/>
</dbReference>
<evidence type="ECO:0000256" key="4">
    <source>
        <dbReference type="ARBA" id="ARBA00022833"/>
    </source>
</evidence>
<feature type="domain" description="Enoyl reductase (ER)" evidence="12">
    <location>
        <begin position="13"/>
        <end position="352"/>
    </location>
</feature>
<comment type="catalytic activity">
    <reaction evidence="11">
        <text>xylitol + NAD(+) = D-xylulose + NADH + H(+)</text>
        <dbReference type="Rhea" id="RHEA:20433"/>
        <dbReference type="ChEBI" id="CHEBI:15378"/>
        <dbReference type="ChEBI" id="CHEBI:17140"/>
        <dbReference type="ChEBI" id="CHEBI:17151"/>
        <dbReference type="ChEBI" id="CHEBI:57540"/>
        <dbReference type="ChEBI" id="CHEBI:57945"/>
        <dbReference type="EC" id="1.1.1.9"/>
    </reaction>
</comment>
<dbReference type="EC" id="1.1.1.9" evidence="9 11"/>
<evidence type="ECO:0000256" key="7">
    <source>
        <dbReference type="ARBA" id="ARBA00024843"/>
    </source>
</evidence>
<name>A0A9W9QB54_9EURO</name>
<reference evidence="13" key="1">
    <citation type="submission" date="2022-12" db="EMBL/GenBank/DDBJ databases">
        <authorList>
            <person name="Petersen C."/>
        </authorList>
    </citation>
    <scope>NUCLEOTIDE SEQUENCE</scope>
    <source>
        <strain evidence="13">IBT 21472</strain>
    </source>
</reference>
<protein>
    <recommendedName>
        <fullName evidence="9 11">D-xylulose reductase</fullName>
        <ecNumber evidence="9 11">1.1.1.9</ecNumber>
    </recommendedName>
    <alternativeName>
        <fullName evidence="11">Xylitol dehydrogenase</fullName>
    </alternativeName>
</protein>
<dbReference type="InterPro" id="IPR011032">
    <property type="entry name" value="GroES-like_sf"/>
</dbReference>
<dbReference type="GO" id="GO:0042732">
    <property type="term" value="P:D-xylose metabolic process"/>
    <property type="evidence" value="ECO:0007669"/>
    <property type="project" value="UniProtKB-UniRule"/>
</dbReference>
<evidence type="ECO:0000256" key="6">
    <source>
        <dbReference type="ARBA" id="ARBA00023027"/>
    </source>
</evidence>
<dbReference type="CDD" id="cd05285">
    <property type="entry name" value="sorbitol_DH"/>
    <property type="match status" value="1"/>
</dbReference>
<dbReference type="Pfam" id="PF00107">
    <property type="entry name" value="ADH_zinc_N"/>
    <property type="match status" value="1"/>
</dbReference>
<dbReference type="InterPro" id="IPR013154">
    <property type="entry name" value="ADH-like_N"/>
</dbReference>
<dbReference type="GO" id="GO:0046526">
    <property type="term" value="F:D-xylulose reductase activity"/>
    <property type="evidence" value="ECO:0007669"/>
    <property type="project" value="UniProtKB-EC"/>
</dbReference>
<evidence type="ECO:0000313" key="14">
    <source>
        <dbReference type="Proteomes" id="UP001147746"/>
    </source>
</evidence>
<evidence type="ECO:0000256" key="11">
    <source>
        <dbReference type="RuleBase" id="RU369026"/>
    </source>
</evidence>
<keyword evidence="3 10" id="KW-0479">Metal-binding</keyword>
<proteinExistence type="inferred from homology"/>
<comment type="function">
    <text evidence="7 11">Xylitol dehydrogenase which catalyzes the conversion of xylitol to D-xylulose. Xylose is a major component of hemicelluloses such as xylan. Most fungi utilize D-xylose via three enzymatic reactions, xylose reductase (XR), xylitol dehydrogenase (XDH), and xylulokinase, to form xylulose 5-phosphate, which enters pentose phosphate pathway.</text>
</comment>
<accession>A0A9W9QB54</accession>
<dbReference type="GO" id="GO:0003939">
    <property type="term" value="F:L-iditol 2-dehydrogenase (NAD+) activity"/>
    <property type="evidence" value="ECO:0007669"/>
    <property type="project" value="TreeGrafter"/>
</dbReference>
<keyword evidence="5 11" id="KW-0560">Oxidoreductase</keyword>
<dbReference type="EMBL" id="JAPZBO010000001">
    <property type="protein sequence ID" value="KAJ5330479.1"/>
    <property type="molecule type" value="Genomic_DNA"/>
</dbReference>
<dbReference type="PROSITE" id="PS00059">
    <property type="entry name" value="ADH_ZINC"/>
    <property type="match status" value="1"/>
</dbReference>
<comment type="similarity">
    <text evidence="1 10">Belongs to the zinc-containing alcohol dehydrogenase family.</text>
</comment>
<organism evidence="13 14">
    <name type="scientific">Penicillium atrosanguineum</name>
    <dbReference type="NCBI Taxonomy" id="1132637"/>
    <lineage>
        <taxon>Eukaryota</taxon>
        <taxon>Fungi</taxon>
        <taxon>Dikarya</taxon>
        <taxon>Ascomycota</taxon>
        <taxon>Pezizomycotina</taxon>
        <taxon>Eurotiomycetes</taxon>
        <taxon>Eurotiomycetidae</taxon>
        <taxon>Eurotiales</taxon>
        <taxon>Aspergillaceae</taxon>
        <taxon>Penicillium</taxon>
    </lineage>
</organism>
<comment type="caution">
    <text evidence="13">The sequence shown here is derived from an EMBL/GenBank/DDBJ whole genome shotgun (WGS) entry which is preliminary data.</text>
</comment>
<dbReference type="InterPro" id="IPR020843">
    <property type="entry name" value="ER"/>
</dbReference>
<dbReference type="GO" id="GO:0019569">
    <property type="term" value="P:L-arabinose catabolic process to D-xylulose 5-phosphate"/>
    <property type="evidence" value="ECO:0007669"/>
    <property type="project" value="UniProtKB-UniRule"/>
</dbReference>
<keyword evidence="2 11" id="KW-0859">Xylose metabolism</keyword>
<dbReference type="Gene3D" id="3.90.180.10">
    <property type="entry name" value="Medium-chain alcohol dehydrogenases, catalytic domain"/>
    <property type="match status" value="1"/>
</dbReference>
<comment type="cofactor">
    <cofactor evidence="11">
        <name>Zn(2+)</name>
        <dbReference type="ChEBI" id="CHEBI:29105"/>
    </cofactor>
    <text evidence="11">Binds 1 or 2 Zn(2+) ions per subunit.</text>
</comment>
<dbReference type="InterPro" id="IPR036291">
    <property type="entry name" value="NAD(P)-bd_dom_sf"/>
</dbReference>
<keyword evidence="14" id="KW-1185">Reference proteome</keyword>
<evidence type="ECO:0000256" key="5">
    <source>
        <dbReference type="ARBA" id="ARBA00023002"/>
    </source>
</evidence>
<dbReference type="SUPFAM" id="SSF50129">
    <property type="entry name" value="GroES-like"/>
    <property type="match status" value="1"/>
</dbReference>
<dbReference type="SMART" id="SM00829">
    <property type="entry name" value="PKS_ER"/>
    <property type="match status" value="1"/>
</dbReference>
<keyword evidence="11" id="KW-0119">Carbohydrate metabolism</keyword>
<evidence type="ECO:0000313" key="13">
    <source>
        <dbReference type="EMBL" id="KAJ5330479.1"/>
    </source>
</evidence>
<dbReference type="PANTHER" id="PTHR43161">
    <property type="entry name" value="SORBITOL DEHYDROGENASE"/>
    <property type="match status" value="1"/>
</dbReference>
<dbReference type="Gene3D" id="3.40.50.720">
    <property type="entry name" value="NAD(P)-binding Rossmann-like Domain"/>
    <property type="match status" value="1"/>
</dbReference>
<dbReference type="InterPro" id="IPR002328">
    <property type="entry name" value="ADH_Zn_CS"/>
</dbReference>
<evidence type="ECO:0000259" key="12">
    <source>
        <dbReference type="SMART" id="SM00829"/>
    </source>
</evidence>
<sequence>MSQNTNLSCVLFGAGKVRFENLPIPPLDDPHDILVRVAYVGVCGSDVHFWHHGGISRKVSEKMPLVMGHEASGIVDSIGVAVSSVKPGDRVAIEPGFPCRRCNQCKQGRYNICPDLKFAADPPLTNGTLCRLFRIPEDYVYKIPDSMSLQEAVLIEPLSVAVHGVRLAELRPGQSVLVQGSGTIGLMAAAAAKAFGARVIFISDINQNKLDFAKSFVDCTTFVPDVHSTPDIAAIKFQEEMGIPGGVDVVLECTGVGSSVATGLYACGPGAIFVQIGMDQPMQSIPLLAMSEKEVVLKTCFRYAPGDYEIALELVGSGKIPVKELISSTVPFEDATVAWAKTARGEGIKNLIQGVQD</sequence>
<dbReference type="Proteomes" id="UP001147746">
    <property type="component" value="Unassembled WGS sequence"/>
</dbReference>
<evidence type="ECO:0000256" key="3">
    <source>
        <dbReference type="ARBA" id="ARBA00022723"/>
    </source>
</evidence>
<evidence type="ECO:0000256" key="9">
    <source>
        <dbReference type="ARBA" id="ARBA00026119"/>
    </source>
</evidence>
<dbReference type="InterPro" id="IPR045306">
    <property type="entry name" value="SDH-like"/>
</dbReference>
<reference evidence="13" key="2">
    <citation type="journal article" date="2023" name="IMA Fungus">
        <title>Comparative genomic study of the Penicillium genus elucidates a diverse pangenome and 15 lateral gene transfer events.</title>
        <authorList>
            <person name="Petersen C."/>
            <person name="Sorensen T."/>
            <person name="Nielsen M.R."/>
            <person name="Sondergaard T.E."/>
            <person name="Sorensen J.L."/>
            <person name="Fitzpatrick D.A."/>
            <person name="Frisvad J.C."/>
            <person name="Nielsen K.L."/>
        </authorList>
    </citation>
    <scope>NUCLEOTIDE SEQUENCE</scope>
    <source>
        <strain evidence="13">IBT 21472</strain>
    </source>
</reference>
<evidence type="ECO:0000256" key="2">
    <source>
        <dbReference type="ARBA" id="ARBA00022629"/>
    </source>
</evidence>
<gene>
    <name evidence="13" type="ORF">N7476_000262</name>
</gene>
<evidence type="ECO:0000256" key="8">
    <source>
        <dbReference type="ARBA" id="ARBA00025713"/>
    </source>
</evidence>
<dbReference type="FunFam" id="3.40.50.720:FF:000068">
    <property type="entry name" value="Sorbitol dehydrogenase"/>
    <property type="match status" value="1"/>
</dbReference>
<dbReference type="Pfam" id="PF08240">
    <property type="entry name" value="ADH_N"/>
    <property type="match status" value="1"/>
</dbReference>
<dbReference type="GO" id="GO:0008270">
    <property type="term" value="F:zinc ion binding"/>
    <property type="evidence" value="ECO:0007669"/>
    <property type="project" value="UniProtKB-UniRule"/>
</dbReference>
<dbReference type="InterPro" id="IPR013149">
    <property type="entry name" value="ADH-like_C"/>
</dbReference>
<dbReference type="GO" id="GO:0006062">
    <property type="term" value="P:sorbitol catabolic process"/>
    <property type="evidence" value="ECO:0007669"/>
    <property type="project" value="TreeGrafter"/>
</dbReference>
<keyword evidence="4 10" id="KW-0862">Zinc</keyword>